<protein>
    <recommendedName>
        <fullName evidence="1">SnoaL-like domain-containing protein</fullName>
    </recommendedName>
</protein>
<dbReference type="RefSeq" id="WP_223094366.1">
    <property type="nucleotide sequence ID" value="NZ_BAAAXA010000001.1"/>
</dbReference>
<dbReference type="SUPFAM" id="SSF54427">
    <property type="entry name" value="NTF2-like"/>
    <property type="match status" value="1"/>
</dbReference>
<evidence type="ECO:0000313" key="3">
    <source>
        <dbReference type="Proteomes" id="UP001143480"/>
    </source>
</evidence>
<dbReference type="Pfam" id="PF12680">
    <property type="entry name" value="SnoaL_2"/>
    <property type="match status" value="1"/>
</dbReference>
<dbReference type="InterPro" id="IPR032710">
    <property type="entry name" value="NTF2-like_dom_sf"/>
</dbReference>
<dbReference type="AlphaFoldDB" id="A0A9W6KPS3"/>
<dbReference type="InterPro" id="IPR037401">
    <property type="entry name" value="SnoaL-like"/>
</dbReference>
<reference evidence="2" key="1">
    <citation type="journal article" date="2014" name="Int. J. Syst. Evol. Microbiol.">
        <title>Complete genome sequence of Corynebacterium casei LMG S-19264T (=DSM 44701T), isolated from a smear-ripened cheese.</title>
        <authorList>
            <consortium name="US DOE Joint Genome Institute (JGI-PGF)"/>
            <person name="Walter F."/>
            <person name="Albersmeier A."/>
            <person name="Kalinowski J."/>
            <person name="Ruckert C."/>
        </authorList>
    </citation>
    <scope>NUCLEOTIDE SEQUENCE</scope>
    <source>
        <strain evidence="2">VKM Ac-1321</strain>
    </source>
</reference>
<organism evidence="2 3">
    <name type="scientific">Dactylosporangium matsuzakiense</name>
    <dbReference type="NCBI Taxonomy" id="53360"/>
    <lineage>
        <taxon>Bacteria</taxon>
        <taxon>Bacillati</taxon>
        <taxon>Actinomycetota</taxon>
        <taxon>Actinomycetes</taxon>
        <taxon>Micromonosporales</taxon>
        <taxon>Micromonosporaceae</taxon>
        <taxon>Dactylosporangium</taxon>
    </lineage>
</organism>
<dbReference type="Gene3D" id="3.10.450.50">
    <property type="match status" value="1"/>
</dbReference>
<dbReference type="EMBL" id="BSFP01000055">
    <property type="protein sequence ID" value="GLL05303.1"/>
    <property type="molecule type" value="Genomic_DNA"/>
</dbReference>
<reference evidence="2" key="2">
    <citation type="submission" date="2023-01" db="EMBL/GenBank/DDBJ databases">
        <authorList>
            <person name="Sun Q."/>
            <person name="Evtushenko L."/>
        </authorList>
    </citation>
    <scope>NUCLEOTIDE SEQUENCE</scope>
    <source>
        <strain evidence="2">VKM Ac-1321</strain>
    </source>
</reference>
<evidence type="ECO:0000259" key="1">
    <source>
        <dbReference type="Pfam" id="PF12680"/>
    </source>
</evidence>
<feature type="domain" description="SnoaL-like" evidence="1">
    <location>
        <begin position="14"/>
        <end position="104"/>
    </location>
</feature>
<comment type="caution">
    <text evidence="2">The sequence shown here is derived from an EMBL/GenBank/DDBJ whole genome shotgun (WGS) entry which is preliminary data.</text>
</comment>
<evidence type="ECO:0000313" key="2">
    <source>
        <dbReference type="EMBL" id="GLL05303.1"/>
    </source>
</evidence>
<sequence>MLQMTDLHPVFAKQIECLMTGDMDALMDTYHPEIESLRFQGVIKGREAARDLLKQYEGLEMEFVRVDEYVHSEDMIMTRTTMRVKGEEIVAFGAYVIKDDKIWRQFGCDEGGVRDWWA</sequence>
<keyword evidence="3" id="KW-1185">Reference proteome</keyword>
<name>A0A9W6KPS3_9ACTN</name>
<dbReference type="Proteomes" id="UP001143480">
    <property type="component" value="Unassembled WGS sequence"/>
</dbReference>
<gene>
    <name evidence="2" type="ORF">GCM10017581_070500</name>
</gene>
<proteinExistence type="predicted"/>
<accession>A0A9W6KPS3</accession>